<keyword evidence="4 8" id="KW-0812">Transmembrane</keyword>
<organism evidence="9 10">
    <name type="scientific">Flavobacterium flevense</name>
    <dbReference type="NCBI Taxonomy" id="983"/>
    <lineage>
        <taxon>Bacteria</taxon>
        <taxon>Pseudomonadati</taxon>
        <taxon>Bacteroidota</taxon>
        <taxon>Flavobacteriia</taxon>
        <taxon>Flavobacteriales</taxon>
        <taxon>Flavobacteriaceae</taxon>
        <taxon>Flavobacterium</taxon>
    </lineage>
</organism>
<evidence type="ECO:0000256" key="3">
    <source>
        <dbReference type="ARBA" id="ARBA00022475"/>
    </source>
</evidence>
<comment type="subcellular location">
    <subcellularLocation>
        <location evidence="1">Cell membrane</location>
        <topology evidence="1">Multi-pass membrane protein</topology>
    </subcellularLocation>
</comment>
<reference evidence="9 10" key="1">
    <citation type="submission" date="2019-06" db="EMBL/GenBank/DDBJ databases">
        <title>Whole genome shotgun sequence of Flavobacterium flevense NBRC 14960.</title>
        <authorList>
            <person name="Hosoyama A."/>
            <person name="Uohara A."/>
            <person name="Ohji S."/>
            <person name="Ichikawa N."/>
        </authorList>
    </citation>
    <scope>NUCLEOTIDE SEQUENCE [LARGE SCALE GENOMIC DNA]</scope>
    <source>
        <strain evidence="9 10">NBRC 14960</strain>
    </source>
</reference>
<dbReference type="InterPro" id="IPR004299">
    <property type="entry name" value="MBOAT_fam"/>
</dbReference>
<sequence>MQGFGLKTSPFLLDVVLPVGISFYTFHGLSYVIDIYYKRIKAEYNFVDYSLFVSYFPLLVAGPIERATHLLPQVKVKREFDFGRAKEGIYQMLWGLFKKVVIADTCATYANAIFDHYETMNSLSLVLGSVYFAFQIYGDFSGYSDMALGMSKLFGIDLLKNFNYPYFSRDIAEFWRRWHISLSSWFRDYLYIPLGGSKGGLWMKIRNTFIIFLVSGFWHGANWTYVAWGFINALYFLPLLLSKSNRNNLDTVVLDKSWNSVKTITSILITFVLTCLAWIFFRAKTITDAVLYINNMFTNNHYTSQYLTNERYNYELIILVLVFVIVEWNNRTKVEPISGKYQTIKLAFCLAAIITLGTYSDYKEFIYFQF</sequence>
<name>A0A4Y4B2K7_9FLAO</name>
<comment type="similarity">
    <text evidence="2 7">Belongs to the membrane-bound acyltransferase family.</text>
</comment>
<keyword evidence="3 7" id="KW-1003">Cell membrane</keyword>
<dbReference type="Pfam" id="PF03062">
    <property type="entry name" value="MBOAT"/>
    <property type="match status" value="1"/>
</dbReference>
<dbReference type="PIRSF" id="PIRSF016636">
    <property type="entry name" value="AlgI_DltB"/>
    <property type="match status" value="1"/>
</dbReference>
<proteinExistence type="inferred from homology"/>
<evidence type="ECO:0000256" key="6">
    <source>
        <dbReference type="ARBA" id="ARBA00023136"/>
    </source>
</evidence>
<evidence type="ECO:0000256" key="2">
    <source>
        <dbReference type="ARBA" id="ARBA00010323"/>
    </source>
</evidence>
<evidence type="ECO:0000313" key="9">
    <source>
        <dbReference type="EMBL" id="GEC73809.1"/>
    </source>
</evidence>
<dbReference type="InterPro" id="IPR028362">
    <property type="entry name" value="AlgI"/>
</dbReference>
<dbReference type="Proteomes" id="UP000316775">
    <property type="component" value="Unassembled WGS sequence"/>
</dbReference>
<evidence type="ECO:0000256" key="8">
    <source>
        <dbReference type="SAM" id="Phobius"/>
    </source>
</evidence>
<keyword evidence="7 9" id="KW-0808">Transferase</keyword>
<comment type="caution">
    <text evidence="9">The sequence shown here is derived from an EMBL/GenBank/DDBJ whole genome shotgun (WGS) entry which is preliminary data.</text>
</comment>
<dbReference type="PIRSF" id="PIRSF500217">
    <property type="entry name" value="AlgI"/>
    <property type="match status" value="1"/>
</dbReference>
<evidence type="ECO:0000313" key="10">
    <source>
        <dbReference type="Proteomes" id="UP000316775"/>
    </source>
</evidence>
<accession>A0A4Y4B2K7</accession>
<keyword evidence="6 7" id="KW-0472">Membrane</keyword>
<keyword evidence="5 8" id="KW-1133">Transmembrane helix</keyword>
<dbReference type="InterPro" id="IPR024194">
    <property type="entry name" value="Ac/AlaTfrase_AlgI/DltB"/>
</dbReference>
<evidence type="ECO:0000256" key="4">
    <source>
        <dbReference type="ARBA" id="ARBA00022692"/>
    </source>
</evidence>
<feature type="transmembrane region" description="Helical" evidence="8">
    <location>
        <begin position="263"/>
        <end position="281"/>
    </location>
</feature>
<dbReference type="GO" id="GO:0016746">
    <property type="term" value="F:acyltransferase activity"/>
    <property type="evidence" value="ECO:0007669"/>
    <property type="project" value="UniProtKB-KW"/>
</dbReference>
<evidence type="ECO:0000256" key="1">
    <source>
        <dbReference type="ARBA" id="ARBA00004651"/>
    </source>
</evidence>
<evidence type="ECO:0000256" key="7">
    <source>
        <dbReference type="PIRNR" id="PIRNR016636"/>
    </source>
</evidence>
<dbReference type="GO" id="GO:0005886">
    <property type="term" value="C:plasma membrane"/>
    <property type="evidence" value="ECO:0007669"/>
    <property type="project" value="UniProtKB-SubCell"/>
</dbReference>
<feature type="transmembrane region" description="Helical" evidence="8">
    <location>
        <begin position="342"/>
        <end position="360"/>
    </location>
</feature>
<dbReference type="STRING" id="983.SAMN05443543_108173"/>
<dbReference type="PANTHER" id="PTHR13285:SF18">
    <property type="entry name" value="PROTEIN-CYSTEINE N-PALMITOYLTRANSFERASE RASP"/>
    <property type="match status" value="1"/>
</dbReference>
<feature type="transmembrane region" description="Helical" evidence="8">
    <location>
        <begin position="312"/>
        <end position="330"/>
    </location>
</feature>
<dbReference type="InterPro" id="IPR051085">
    <property type="entry name" value="MB_O-acyltransferase"/>
</dbReference>
<dbReference type="EMBL" id="BJNP01000073">
    <property type="protein sequence ID" value="GEC73809.1"/>
    <property type="molecule type" value="Genomic_DNA"/>
</dbReference>
<protein>
    <submittedName>
        <fullName evidence="9">O-acyltransferase</fullName>
    </submittedName>
</protein>
<dbReference type="PANTHER" id="PTHR13285">
    <property type="entry name" value="ACYLTRANSFERASE"/>
    <property type="match status" value="1"/>
</dbReference>
<dbReference type="GO" id="GO:0042121">
    <property type="term" value="P:alginic acid biosynthetic process"/>
    <property type="evidence" value="ECO:0007669"/>
    <property type="project" value="InterPro"/>
</dbReference>
<feature type="transmembrane region" description="Helical" evidence="8">
    <location>
        <begin position="15"/>
        <end position="37"/>
    </location>
</feature>
<keyword evidence="10" id="KW-1185">Reference proteome</keyword>
<gene>
    <name evidence="9" type="ORF">FFL01_33480</name>
</gene>
<evidence type="ECO:0000256" key="5">
    <source>
        <dbReference type="ARBA" id="ARBA00022989"/>
    </source>
</evidence>
<dbReference type="AlphaFoldDB" id="A0A4Y4B2K7"/>
<keyword evidence="7 9" id="KW-0012">Acyltransferase</keyword>